<comment type="caution">
    <text evidence="1">The sequence shown here is derived from an EMBL/GenBank/DDBJ whole genome shotgun (WGS) entry which is preliminary data.</text>
</comment>
<dbReference type="EMBL" id="MCFK01003355">
    <property type="protein sequence ID" value="RKF62437.1"/>
    <property type="molecule type" value="Genomic_DNA"/>
</dbReference>
<reference evidence="1 2" key="1">
    <citation type="journal article" date="2018" name="BMC Genomics">
        <title>Comparative genome analyses reveal sequence features reflecting distinct modes of host-adaptation between dicot and monocot powdery mildew.</title>
        <authorList>
            <person name="Wu Y."/>
            <person name="Ma X."/>
            <person name="Pan Z."/>
            <person name="Kale S.D."/>
            <person name="Song Y."/>
            <person name="King H."/>
            <person name="Zhang Q."/>
            <person name="Presley C."/>
            <person name="Deng X."/>
            <person name="Wei C.I."/>
            <person name="Xiao S."/>
        </authorList>
    </citation>
    <scope>NUCLEOTIDE SEQUENCE [LARGE SCALE GENOMIC DNA]</scope>
    <source>
        <strain evidence="1">UMSG2</strain>
    </source>
</reference>
<keyword evidence="2" id="KW-1185">Reference proteome</keyword>
<dbReference type="Proteomes" id="UP000286134">
    <property type="component" value="Unassembled WGS sequence"/>
</dbReference>
<sequence>MIVHGLLSTCLMQRRGMRYFYFVSLESLSSLNIKKSHSCKCPASLILSIQENIEYDTDDREIGRTSAFLNAELHAQLRSITTRKLAYLTCDLMQQSVRG</sequence>
<name>A0A420HYD9_9PEZI</name>
<accession>A0A420HYD9</accession>
<dbReference type="AlphaFoldDB" id="A0A420HYD9"/>
<proteinExistence type="predicted"/>
<organism evidence="1 2">
    <name type="scientific">Erysiphe neolycopersici</name>
    <dbReference type="NCBI Taxonomy" id="212602"/>
    <lineage>
        <taxon>Eukaryota</taxon>
        <taxon>Fungi</taxon>
        <taxon>Dikarya</taxon>
        <taxon>Ascomycota</taxon>
        <taxon>Pezizomycotina</taxon>
        <taxon>Leotiomycetes</taxon>
        <taxon>Erysiphales</taxon>
        <taxon>Erysiphaceae</taxon>
        <taxon>Erysiphe</taxon>
    </lineage>
</organism>
<evidence type="ECO:0000313" key="2">
    <source>
        <dbReference type="Proteomes" id="UP000286134"/>
    </source>
</evidence>
<gene>
    <name evidence="1" type="ORF">OnM2_033075</name>
</gene>
<evidence type="ECO:0000313" key="1">
    <source>
        <dbReference type="EMBL" id="RKF62437.1"/>
    </source>
</evidence>
<protein>
    <submittedName>
        <fullName evidence="1">Uncharacterized protein</fullName>
    </submittedName>
</protein>